<dbReference type="RefSeq" id="WP_265962282.1">
    <property type="nucleotide sequence ID" value="NZ_JAPEVI010000003.1"/>
</dbReference>
<comment type="caution">
    <text evidence="1">The sequence shown here is derived from an EMBL/GenBank/DDBJ whole genome shotgun (WGS) entry which is preliminary data.</text>
</comment>
<dbReference type="Proteomes" id="UP001300261">
    <property type="component" value="Unassembled WGS sequence"/>
</dbReference>
<evidence type="ECO:0000313" key="1">
    <source>
        <dbReference type="EMBL" id="MCX2722614.1"/>
    </source>
</evidence>
<reference evidence="1 2" key="1">
    <citation type="journal article" date="2016" name="Int. J. Syst. Evol. Microbiol.">
        <title>Labrenzia salina sp. nov., isolated from the rhizosphere of the halophyte Arthrocnemum macrostachyum.</title>
        <authorList>
            <person name="Camacho M."/>
            <person name="Redondo-Gomez S."/>
            <person name="Rodriguez-Llorente I."/>
            <person name="Rohde M."/>
            <person name="Sproer C."/>
            <person name="Schumann P."/>
            <person name="Klenk H.P."/>
            <person name="Montero-Calasanz M.D.C."/>
        </authorList>
    </citation>
    <scope>NUCLEOTIDE SEQUENCE [LARGE SCALE GENOMIC DNA]</scope>
    <source>
        <strain evidence="1 2">DSM 29163</strain>
    </source>
</reference>
<dbReference type="EMBL" id="JAPEVI010000003">
    <property type="protein sequence ID" value="MCX2722614.1"/>
    <property type="molecule type" value="Genomic_DNA"/>
</dbReference>
<name>A0ABT3R075_9HYPH</name>
<sequence length="367" mass="40463">MTETLLPANATPIETALDEAIDPAAAINPALDYISGWKHSLQPSDLRPYLVHEFGMDVLLPFVSTYSGILALRRPWGEVRGTHEAVYQGLAVVGYSGTLLDPPARRLAWAEFQIDLDRVRDERADLDRIAGIVDLSIPERSKFRRGVHGYDVPAAEGSRTRWSGSKWANESGVRVNGKGPKWSFGRSYSHEYSLTQADLTALGIWIPEIDSQLWVDMDFLWTTADFQWSDDAERARRVSLATSLQEMPVWLRFADSGDQTIGYRKAVCHGVEQGLNGYAFGTDFLTPSLVNPLGVLVFARTDFGDGFGAEAASVSVVFGATVTDASRPGRLWLDPAGLVGGTEIAQLPVSILFGETVREHVQFLMRF</sequence>
<protein>
    <submittedName>
        <fullName evidence="1">Phage tail protein</fullName>
    </submittedName>
</protein>
<accession>A0ABT3R075</accession>
<evidence type="ECO:0000313" key="2">
    <source>
        <dbReference type="Proteomes" id="UP001300261"/>
    </source>
</evidence>
<proteinExistence type="predicted"/>
<keyword evidence="2" id="KW-1185">Reference proteome</keyword>
<gene>
    <name evidence="1" type="ORF">ON753_09480</name>
</gene>
<organism evidence="1 2">
    <name type="scientific">Roseibium salinum</name>
    <dbReference type="NCBI Taxonomy" id="1604349"/>
    <lineage>
        <taxon>Bacteria</taxon>
        <taxon>Pseudomonadati</taxon>
        <taxon>Pseudomonadota</taxon>
        <taxon>Alphaproteobacteria</taxon>
        <taxon>Hyphomicrobiales</taxon>
        <taxon>Stappiaceae</taxon>
        <taxon>Roseibium</taxon>
    </lineage>
</organism>